<name>A0A6A6R4J0_9PEZI</name>
<gene>
    <name evidence="6" type="ORF">BU16DRAFT_523727</name>
</gene>
<keyword evidence="3 4" id="KW-0413">Isomerase</keyword>
<dbReference type="PIRSF" id="PIRSF001467">
    <property type="entry name" value="Peptidylpro_ismrse"/>
    <property type="match status" value="1"/>
</dbReference>
<dbReference type="PROSITE" id="PS50072">
    <property type="entry name" value="CSA_PPIASE_2"/>
    <property type="match status" value="1"/>
</dbReference>
<dbReference type="Gene3D" id="2.40.100.10">
    <property type="entry name" value="Cyclophilin-like"/>
    <property type="match status" value="1"/>
</dbReference>
<protein>
    <recommendedName>
        <fullName evidence="4">Peptidyl-prolyl cis-trans isomerase</fullName>
        <shortName evidence="4">PPIase</shortName>
        <ecNumber evidence="4">5.2.1.8</ecNumber>
    </recommendedName>
</protein>
<evidence type="ECO:0000259" key="5">
    <source>
        <dbReference type="PROSITE" id="PS50072"/>
    </source>
</evidence>
<evidence type="ECO:0000256" key="2">
    <source>
        <dbReference type="ARBA" id="ARBA00023110"/>
    </source>
</evidence>
<dbReference type="OrthoDB" id="193499at2759"/>
<keyword evidence="2 4" id="KW-0697">Rotamase</keyword>
<dbReference type="InterPro" id="IPR029000">
    <property type="entry name" value="Cyclophilin-like_dom_sf"/>
</dbReference>
<dbReference type="PANTHER" id="PTHR11071">
    <property type="entry name" value="PEPTIDYL-PROLYL CIS-TRANS ISOMERASE"/>
    <property type="match status" value="1"/>
</dbReference>
<evidence type="ECO:0000313" key="6">
    <source>
        <dbReference type="EMBL" id="KAF2499224.1"/>
    </source>
</evidence>
<dbReference type="InterPro" id="IPR002130">
    <property type="entry name" value="Cyclophilin-type_PPIase_dom"/>
</dbReference>
<dbReference type="SUPFAM" id="SSF50891">
    <property type="entry name" value="Cyclophilin-like"/>
    <property type="match status" value="1"/>
</dbReference>
<dbReference type="PRINTS" id="PR00153">
    <property type="entry name" value="CSAPPISMRASE"/>
</dbReference>
<dbReference type="EC" id="5.2.1.8" evidence="4"/>
<dbReference type="GO" id="GO:0005737">
    <property type="term" value="C:cytoplasm"/>
    <property type="evidence" value="ECO:0007669"/>
    <property type="project" value="TreeGrafter"/>
</dbReference>
<reference evidence="6" key="1">
    <citation type="journal article" date="2020" name="Stud. Mycol.">
        <title>101 Dothideomycetes genomes: a test case for predicting lifestyles and emergence of pathogens.</title>
        <authorList>
            <person name="Haridas S."/>
            <person name="Albert R."/>
            <person name="Binder M."/>
            <person name="Bloem J."/>
            <person name="Labutti K."/>
            <person name="Salamov A."/>
            <person name="Andreopoulos B."/>
            <person name="Baker S."/>
            <person name="Barry K."/>
            <person name="Bills G."/>
            <person name="Bluhm B."/>
            <person name="Cannon C."/>
            <person name="Castanera R."/>
            <person name="Culley D."/>
            <person name="Daum C."/>
            <person name="Ezra D."/>
            <person name="Gonzalez J."/>
            <person name="Henrissat B."/>
            <person name="Kuo A."/>
            <person name="Liang C."/>
            <person name="Lipzen A."/>
            <person name="Lutzoni F."/>
            <person name="Magnuson J."/>
            <person name="Mondo S."/>
            <person name="Nolan M."/>
            <person name="Ohm R."/>
            <person name="Pangilinan J."/>
            <person name="Park H.-J."/>
            <person name="Ramirez L."/>
            <person name="Alfaro M."/>
            <person name="Sun H."/>
            <person name="Tritt A."/>
            <person name="Yoshinaga Y."/>
            <person name="Zwiers L.-H."/>
            <person name="Turgeon B."/>
            <person name="Goodwin S."/>
            <person name="Spatafora J."/>
            <person name="Crous P."/>
            <person name="Grigoriev I."/>
        </authorList>
    </citation>
    <scope>NUCLEOTIDE SEQUENCE</scope>
    <source>
        <strain evidence="6">CBS 269.34</strain>
    </source>
</reference>
<dbReference type="Proteomes" id="UP000799750">
    <property type="component" value="Unassembled WGS sequence"/>
</dbReference>
<dbReference type="PANTHER" id="PTHR11071:SF385">
    <property type="entry name" value="PEPTIDYL-PROLYL CIS-TRANS ISOMERASE"/>
    <property type="match status" value="1"/>
</dbReference>
<dbReference type="EMBL" id="MU004184">
    <property type="protein sequence ID" value="KAF2499224.1"/>
    <property type="molecule type" value="Genomic_DNA"/>
</dbReference>
<comment type="catalytic activity">
    <reaction evidence="1 4">
        <text>[protein]-peptidylproline (omega=180) = [protein]-peptidylproline (omega=0)</text>
        <dbReference type="Rhea" id="RHEA:16237"/>
        <dbReference type="Rhea" id="RHEA-COMP:10747"/>
        <dbReference type="Rhea" id="RHEA-COMP:10748"/>
        <dbReference type="ChEBI" id="CHEBI:83833"/>
        <dbReference type="ChEBI" id="CHEBI:83834"/>
        <dbReference type="EC" id="5.2.1.8"/>
    </reaction>
</comment>
<keyword evidence="7" id="KW-1185">Reference proteome</keyword>
<evidence type="ECO:0000256" key="1">
    <source>
        <dbReference type="ARBA" id="ARBA00000971"/>
    </source>
</evidence>
<dbReference type="GO" id="GO:0006457">
    <property type="term" value="P:protein folding"/>
    <property type="evidence" value="ECO:0007669"/>
    <property type="project" value="TreeGrafter"/>
</dbReference>
<evidence type="ECO:0000313" key="7">
    <source>
        <dbReference type="Proteomes" id="UP000799750"/>
    </source>
</evidence>
<sequence length="185" mass="20596">MVIRCFFDCVWTGPEVEIDSNNDVTRLGDVKDQFGRIIFLLLDEIAPKTTETFRTLCTGERGLNYRGSMFHRIVPQYILRGGDIAHGNGTGQNSMYNQKLPDDQFCLQFNQPFLLCMDNTSPNTSQFIITTTAASGLNNNHVVFGYIAYGDTDSTRVIRAIEACGCNSGNIKYSNIPTITNCGQI</sequence>
<comment type="similarity">
    <text evidence="4">Belongs to the cyclophilin-type PPIase family.</text>
</comment>
<feature type="domain" description="PPIase cyclophilin-type" evidence="5">
    <location>
        <begin position="35"/>
        <end position="184"/>
    </location>
</feature>
<dbReference type="GO" id="GO:0003755">
    <property type="term" value="F:peptidyl-prolyl cis-trans isomerase activity"/>
    <property type="evidence" value="ECO:0007669"/>
    <property type="project" value="UniProtKB-UniRule"/>
</dbReference>
<accession>A0A6A6R4J0</accession>
<evidence type="ECO:0000256" key="3">
    <source>
        <dbReference type="ARBA" id="ARBA00023235"/>
    </source>
</evidence>
<proteinExistence type="inferred from homology"/>
<evidence type="ECO:0000256" key="4">
    <source>
        <dbReference type="RuleBase" id="RU363019"/>
    </source>
</evidence>
<dbReference type="AlphaFoldDB" id="A0A6A6R4J0"/>
<dbReference type="GO" id="GO:0016018">
    <property type="term" value="F:cyclosporin A binding"/>
    <property type="evidence" value="ECO:0007669"/>
    <property type="project" value="TreeGrafter"/>
</dbReference>
<dbReference type="Pfam" id="PF00160">
    <property type="entry name" value="Pro_isomerase"/>
    <property type="match status" value="1"/>
</dbReference>
<comment type="function">
    <text evidence="4">PPIases accelerate the folding of proteins. It catalyzes the cis-trans isomerization of proline imidic peptide bonds in oligopeptides.</text>
</comment>
<organism evidence="6 7">
    <name type="scientific">Lophium mytilinum</name>
    <dbReference type="NCBI Taxonomy" id="390894"/>
    <lineage>
        <taxon>Eukaryota</taxon>
        <taxon>Fungi</taxon>
        <taxon>Dikarya</taxon>
        <taxon>Ascomycota</taxon>
        <taxon>Pezizomycotina</taxon>
        <taxon>Dothideomycetes</taxon>
        <taxon>Pleosporomycetidae</taxon>
        <taxon>Mytilinidiales</taxon>
        <taxon>Mytilinidiaceae</taxon>
        <taxon>Lophium</taxon>
    </lineage>
</organism>
<dbReference type="InterPro" id="IPR024936">
    <property type="entry name" value="Cyclophilin-type_PPIase"/>
</dbReference>